<keyword evidence="1" id="KW-1133">Transmembrane helix</keyword>
<sequence>MKRFFNYFFYTWKRPANFFAISFIFYVVGAFFESHVIQNIAGTTFLAGCLELVISIIHYFSKGDRRYAVYNIAVAGAGFIAFIIFSVFLFFFDFMVPTDSFADKLTIPTNIKIEDPVSIEYGDGHPDSITTRKITKTDLQLYNAFQPGLFEYDVWISNIGDGTVYLKAYEVTENTPLSEYKLFNQTVIDVHNMADTFVRFGTSSTFTIYEGDWGKPYAARFEVWFIPANGGNERKLIEKNYKIEGWER</sequence>
<organism evidence="2 3">
    <name type="scientific">Flavipsychrobacter stenotrophus</name>
    <dbReference type="NCBI Taxonomy" id="2077091"/>
    <lineage>
        <taxon>Bacteria</taxon>
        <taxon>Pseudomonadati</taxon>
        <taxon>Bacteroidota</taxon>
        <taxon>Chitinophagia</taxon>
        <taxon>Chitinophagales</taxon>
        <taxon>Chitinophagaceae</taxon>
        <taxon>Flavipsychrobacter</taxon>
    </lineage>
</organism>
<dbReference type="RefSeq" id="WP_105040340.1">
    <property type="nucleotide sequence ID" value="NZ_PPSL01000005.1"/>
</dbReference>
<keyword evidence="3" id="KW-1185">Reference proteome</keyword>
<dbReference type="Proteomes" id="UP000239872">
    <property type="component" value="Unassembled WGS sequence"/>
</dbReference>
<feature type="transmembrane region" description="Helical" evidence="1">
    <location>
        <begin position="40"/>
        <end position="60"/>
    </location>
</feature>
<feature type="transmembrane region" description="Helical" evidence="1">
    <location>
        <begin position="67"/>
        <end position="92"/>
    </location>
</feature>
<evidence type="ECO:0000256" key="1">
    <source>
        <dbReference type="SAM" id="Phobius"/>
    </source>
</evidence>
<protein>
    <submittedName>
        <fullName evidence="2">Uncharacterized protein</fullName>
    </submittedName>
</protein>
<evidence type="ECO:0000313" key="3">
    <source>
        <dbReference type="Proteomes" id="UP000239872"/>
    </source>
</evidence>
<dbReference type="AlphaFoldDB" id="A0A2S7SRN5"/>
<dbReference type="OrthoDB" id="1250632at2"/>
<keyword evidence="1" id="KW-0812">Transmembrane</keyword>
<accession>A0A2S7SRN5</accession>
<feature type="transmembrane region" description="Helical" evidence="1">
    <location>
        <begin position="16"/>
        <end position="34"/>
    </location>
</feature>
<gene>
    <name evidence="2" type="ORF">CJD36_016655</name>
</gene>
<comment type="caution">
    <text evidence="2">The sequence shown here is derived from an EMBL/GenBank/DDBJ whole genome shotgun (WGS) entry which is preliminary data.</text>
</comment>
<evidence type="ECO:0000313" key="2">
    <source>
        <dbReference type="EMBL" id="PQJ09570.1"/>
    </source>
</evidence>
<dbReference type="EMBL" id="PPSL01000005">
    <property type="protein sequence ID" value="PQJ09570.1"/>
    <property type="molecule type" value="Genomic_DNA"/>
</dbReference>
<reference evidence="2 3" key="1">
    <citation type="submission" date="2018-01" db="EMBL/GenBank/DDBJ databases">
        <title>A novel member of the phylum Bacteroidetes isolated from glacier ice.</title>
        <authorList>
            <person name="Liu Q."/>
            <person name="Xin Y.-H."/>
        </authorList>
    </citation>
    <scope>NUCLEOTIDE SEQUENCE [LARGE SCALE GENOMIC DNA]</scope>
    <source>
        <strain evidence="2 3">RB1R16</strain>
    </source>
</reference>
<name>A0A2S7SRN5_9BACT</name>
<keyword evidence="1" id="KW-0472">Membrane</keyword>
<proteinExistence type="predicted"/>